<dbReference type="NCBIfam" id="NF004315">
    <property type="entry name" value="PRK05710.1-4"/>
    <property type="match status" value="1"/>
</dbReference>
<dbReference type="InterPro" id="IPR000924">
    <property type="entry name" value="Glu/Gln-tRNA-synth"/>
</dbReference>
<dbReference type="Gene3D" id="3.40.50.620">
    <property type="entry name" value="HUPs"/>
    <property type="match status" value="1"/>
</dbReference>
<comment type="caution">
    <text evidence="9">The sequence shown here is derived from an EMBL/GenBank/DDBJ whole genome shotgun (WGS) entry which is preliminary data.</text>
</comment>
<evidence type="ECO:0000256" key="3">
    <source>
        <dbReference type="ARBA" id="ARBA00022741"/>
    </source>
</evidence>
<dbReference type="Pfam" id="PF00749">
    <property type="entry name" value="tRNA-synt_1c"/>
    <property type="match status" value="1"/>
</dbReference>
<dbReference type="EMBL" id="JAFMPP010000012">
    <property type="protein sequence ID" value="MBO0663627.1"/>
    <property type="molecule type" value="Genomic_DNA"/>
</dbReference>
<evidence type="ECO:0000256" key="5">
    <source>
        <dbReference type="ARBA" id="ARBA00022840"/>
    </source>
</evidence>
<dbReference type="GO" id="GO:0005829">
    <property type="term" value="C:cytosol"/>
    <property type="evidence" value="ECO:0007669"/>
    <property type="project" value="TreeGrafter"/>
</dbReference>
<protein>
    <submittedName>
        <fullName evidence="9">tRNA glutamyl-Q(34) synthetase GluQRS</fullName>
        <ecNumber evidence="9">6.1.1.-</ecNumber>
    </submittedName>
</protein>
<keyword evidence="4" id="KW-0862">Zinc</keyword>
<dbReference type="GO" id="GO:0006424">
    <property type="term" value="P:glutamyl-tRNA aminoacylation"/>
    <property type="evidence" value="ECO:0007669"/>
    <property type="project" value="TreeGrafter"/>
</dbReference>
<evidence type="ECO:0000256" key="2">
    <source>
        <dbReference type="ARBA" id="ARBA00022723"/>
    </source>
</evidence>
<dbReference type="SUPFAM" id="SSF52374">
    <property type="entry name" value="Nucleotidylyl transferase"/>
    <property type="match status" value="1"/>
</dbReference>
<dbReference type="InterPro" id="IPR014729">
    <property type="entry name" value="Rossmann-like_a/b/a_fold"/>
</dbReference>
<dbReference type="PRINTS" id="PR00987">
    <property type="entry name" value="TRNASYNTHGLU"/>
</dbReference>
<dbReference type="GO" id="GO:0005524">
    <property type="term" value="F:ATP binding"/>
    <property type="evidence" value="ECO:0007669"/>
    <property type="project" value="UniProtKB-KW"/>
</dbReference>
<evidence type="ECO:0000256" key="7">
    <source>
        <dbReference type="RuleBase" id="RU363037"/>
    </source>
</evidence>
<evidence type="ECO:0000259" key="8">
    <source>
        <dbReference type="Pfam" id="PF00749"/>
    </source>
</evidence>
<evidence type="ECO:0000313" key="9">
    <source>
        <dbReference type="EMBL" id="MBO0663627.1"/>
    </source>
</evidence>
<keyword evidence="3 7" id="KW-0547">Nucleotide-binding</keyword>
<keyword evidence="6 7" id="KW-0030">Aminoacyl-tRNA synthetase</keyword>
<dbReference type="PANTHER" id="PTHR43311">
    <property type="entry name" value="GLUTAMATE--TRNA LIGASE"/>
    <property type="match status" value="1"/>
</dbReference>
<keyword evidence="7" id="KW-0648">Protein biosynthesis</keyword>
<dbReference type="EC" id="6.1.1.-" evidence="9"/>
<evidence type="ECO:0000256" key="6">
    <source>
        <dbReference type="ARBA" id="ARBA00023146"/>
    </source>
</evidence>
<evidence type="ECO:0000256" key="4">
    <source>
        <dbReference type="ARBA" id="ARBA00022833"/>
    </source>
</evidence>
<evidence type="ECO:0000256" key="1">
    <source>
        <dbReference type="ARBA" id="ARBA00022598"/>
    </source>
</evidence>
<comment type="similarity">
    <text evidence="7">Belongs to the class-I aminoacyl-tRNA synthetase family.</text>
</comment>
<dbReference type="AlphaFoldDB" id="A0A939FY55"/>
<dbReference type="PROSITE" id="PS00178">
    <property type="entry name" value="AA_TRNA_LIGASE_I"/>
    <property type="match status" value="1"/>
</dbReference>
<dbReference type="GO" id="GO:0004818">
    <property type="term" value="F:glutamate-tRNA ligase activity"/>
    <property type="evidence" value="ECO:0007669"/>
    <property type="project" value="TreeGrafter"/>
</dbReference>
<evidence type="ECO:0000313" key="10">
    <source>
        <dbReference type="Proteomes" id="UP000664122"/>
    </source>
</evidence>
<dbReference type="InterPro" id="IPR001412">
    <property type="entry name" value="aa-tRNA-synth_I_CS"/>
</dbReference>
<dbReference type="InterPro" id="IPR020058">
    <property type="entry name" value="Glu/Gln-tRNA-synth_Ib_cat-dom"/>
</dbReference>
<dbReference type="Proteomes" id="UP000664122">
    <property type="component" value="Unassembled WGS sequence"/>
</dbReference>
<keyword evidence="2" id="KW-0479">Metal-binding</keyword>
<keyword evidence="10" id="KW-1185">Reference proteome</keyword>
<gene>
    <name evidence="9" type="primary">gluQRS</name>
    <name evidence="9" type="ORF">J1C48_13645</name>
</gene>
<reference evidence="9" key="1">
    <citation type="submission" date="2021-03" db="EMBL/GenBank/DDBJ databases">
        <title>Whole genome sequence of Jiella sp. CQZ9-1.</title>
        <authorList>
            <person name="Tuo L."/>
        </authorList>
    </citation>
    <scope>NUCLEOTIDE SEQUENCE</scope>
    <source>
        <strain evidence="9">CQZ9-1</strain>
    </source>
</reference>
<dbReference type="PANTHER" id="PTHR43311:SF1">
    <property type="entry name" value="GLUTAMYL-Q TRNA(ASP) SYNTHETASE"/>
    <property type="match status" value="1"/>
</dbReference>
<accession>A0A939FY55</accession>
<sequence>MSRNDAVFRFAPSPNGELHLGHAFSALVNFEMAHSAGATFLLRHEDIDTTRCTPAFERQVEDDLNFLGVDWDGPPRRQSEHMADYGAALEALAAEEIVYPAFMTRGEVKAYVERYEAEEGRPWPRDPDGAPLYPGLDRHASTAEREHRMSEGERFAWRLDVERAIEMVPALSWDEYGASPLGESGKIVARPLEWGDVVLGRMDIPASYHLSVVVDDAIQGVTDVVRGRDLFYATSIHRLLQALLGLPVPRYHHHALILGEDGRKLSKSAGDTAIRALREAGMTAEDLRRMVGLAGRSAAKTATIPRGSSARR</sequence>
<proteinExistence type="inferred from homology"/>
<dbReference type="InterPro" id="IPR049940">
    <property type="entry name" value="GluQ/Sye"/>
</dbReference>
<keyword evidence="5 7" id="KW-0067">ATP-binding</keyword>
<keyword evidence="1 7" id="KW-0436">Ligase</keyword>
<name>A0A939FY55_9HYPH</name>
<organism evidence="9 10">
    <name type="scientific">Jiella flava</name>
    <dbReference type="NCBI Taxonomy" id="2816857"/>
    <lineage>
        <taxon>Bacteria</taxon>
        <taxon>Pseudomonadati</taxon>
        <taxon>Pseudomonadota</taxon>
        <taxon>Alphaproteobacteria</taxon>
        <taxon>Hyphomicrobiales</taxon>
        <taxon>Aurantimonadaceae</taxon>
        <taxon>Jiella</taxon>
    </lineage>
</organism>
<dbReference type="RefSeq" id="WP_207258468.1">
    <property type="nucleotide sequence ID" value="NZ_JAFMPP010000012.1"/>
</dbReference>
<feature type="domain" description="Glutamyl/glutaminyl-tRNA synthetase class Ib catalytic" evidence="8">
    <location>
        <begin position="8"/>
        <end position="301"/>
    </location>
</feature>